<organism evidence="1 2">
    <name type="scientific">Peptoclostridium litorale DSM 5388</name>
    <dbReference type="NCBI Taxonomy" id="1121324"/>
    <lineage>
        <taxon>Bacteria</taxon>
        <taxon>Bacillati</taxon>
        <taxon>Bacillota</taxon>
        <taxon>Clostridia</taxon>
        <taxon>Peptostreptococcales</taxon>
        <taxon>Peptoclostridiaceae</taxon>
        <taxon>Peptoclostridium</taxon>
    </lineage>
</organism>
<reference evidence="1 2" key="1">
    <citation type="submission" date="2014-03" db="EMBL/GenBank/DDBJ databases">
        <title>Genome sequence of Clostridium litorale W6, DSM 5388.</title>
        <authorList>
            <person name="Poehlein A."/>
            <person name="Jagirdar A."/>
            <person name="Khonsari B."/>
            <person name="Chibani C.M."/>
            <person name="Gutierrez Gutierrez D.A."/>
            <person name="Davydova E."/>
            <person name="Alghaithi H.S."/>
            <person name="Nair K.P."/>
            <person name="Dhamotharan K."/>
            <person name="Chandran L."/>
            <person name="G W."/>
            <person name="Daniel R."/>
        </authorList>
    </citation>
    <scope>NUCLEOTIDE SEQUENCE [LARGE SCALE GENOMIC DNA]</scope>
    <source>
        <strain evidence="1 2">W6</strain>
    </source>
</reference>
<sequence length="98" mass="11482">MHSMDLIENYIALWIAIENGFTVETAFHVLDLVLENKKISPKVRRVLDEKDVDDMIKFKDEMHLTCTEIGMMYGISESEVYRKIRNCRAERTEGQLCL</sequence>
<accession>A0A069RP29</accession>
<comment type="caution">
    <text evidence="1">The sequence shown here is derived from an EMBL/GenBank/DDBJ whole genome shotgun (WGS) entry which is preliminary data.</text>
</comment>
<name>A0A069RP29_PEPLI</name>
<evidence type="ECO:0000313" key="1">
    <source>
        <dbReference type="EMBL" id="KDR95932.1"/>
    </source>
</evidence>
<proteinExistence type="predicted"/>
<evidence type="ECO:0008006" key="3">
    <source>
        <dbReference type="Google" id="ProtNLM"/>
    </source>
</evidence>
<dbReference type="STRING" id="1121324.CLIT_8c01010"/>
<dbReference type="AlphaFoldDB" id="A0A069RP29"/>
<gene>
    <name evidence="1" type="ORF">CLIT_8c01010</name>
</gene>
<keyword evidence="2" id="KW-1185">Reference proteome</keyword>
<dbReference type="RefSeq" id="WP_052635993.1">
    <property type="nucleotide sequence ID" value="NZ_FSRH01000008.1"/>
</dbReference>
<dbReference type="Proteomes" id="UP000027946">
    <property type="component" value="Unassembled WGS sequence"/>
</dbReference>
<protein>
    <recommendedName>
        <fullName evidence="3">Mor transcription activator domain-containing protein</fullName>
    </recommendedName>
</protein>
<evidence type="ECO:0000313" key="2">
    <source>
        <dbReference type="Proteomes" id="UP000027946"/>
    </source>
</evidence>
<dbReference type="EMBL" id="JJMM01000008">
    <property type="protein sequence ID" value="KDR95932.1"/>
    <property type="molecule type" value="Genomic_DNA"/>
</dbReference>
<dbReference type="OrthoDB" id="3193769at2"/>
<dbReference type="eggNOG" id="ENOG5033BDC">
    <property type="taxonomic scope" value="Bacteria"/>
</dbReference>